<keyword evidence="1" id="KW-1185">Reference proteome</keyword>
<dbReference type="WBParaSite" id="ACRNAN_Path_309.g1185.t1">
    <property type="protein sequence ID" value="ACRNAN_Path_309.g1185.t1"/>
    <property type="gene ID" value="ACRNAN_Path_309.g1185"/>
</dbReference>
<proteinExistence type="predicted"/>
<organism evidence="1 2">
    <name type="scientific">Acrobeloides nanus</name>
    <dbReference type="NCBI Taxonomy" id="290746"/>
    <lineage>
        <taxon>Eukaryota</taxon>
        <taxon>Metazoa</taxon>
        <taxon>Ecdysozoa</taxon>
        <taxon>Nematoda</taxon>
        <taxon>Chromadorea</taxon>
        <taxon>Rhabditida</taxon>
        <taxon>Tylenchina</taxon>
        <taxon>Cephalobomorpha</taxon>
        <taxon>Cephaloboidea</taxon>
        <taxon>Cephalobidae</taxon>
        <taxon>Acrobeloides</taxon>
    </lineage>
</organism>
<reference evidence="2" key="1">
    <citation type="submission" date="2022-11" db="UniProtKB">
        <authorList>
            <consortium name="WormBaseParasite"/>
        </authorList>
    </citation>
    <scope>IDENTIFICATION</scope>
</reference>
<evidence type="ECO:0000313" key="2">
    <source>
        <dbReference type="WBParaSite" id="ACRNAN_Path_309.g1185.t1"/>
    </source>
</evidence>
<accession>A0A914C4Y2</accession>
<dbReference type="Gene3D" id="3.30.200.20">
    <property type="entry name" value="Phosphorylase Kinase, domain 1"/>
    <property type="match status" value="1"/>
</dbReference>
<dbReference type="AlphaFoldDB" id="A0A914C4Y2"/>
<dbReference type="Proteomes" id="UP000887540">
    <property type="component" value="Unplaced"/>
</dbReference>
<name>A0A914C4Y2_9BILA</name>
<protein>
    <submittedName>
        <fullName evidence="2">Protein kinase domain-containing protein</fullName>
    </submittedName>
</protein>
<evidence type="ECO:0000313" key="1">
    <source>
        <dbReference type="Proteomes" id="UP000887540"/>
    </source>
</evidence>
<sequence length="66" mass="7272">MVNSENGVNFPDNIDIIGESELAVDPETSSLSLSLIDDNELRVVLKNMLGFGAFGEVYRGFCYENI</sequence>